<dbReference type="EMBL" id="UOFS01000054">
    <property type="protein sequence ID" value="VAX02167.1"/>
    <property type="molecule type" value="Genomic_DNA"/>
</dbReference>
<dbReference type="CDD" id="cd17593">
    <property type="entry name" value="REC_CheC-like"/>
    <property type="match status" value="1"/>
</dbReference>
<evidence type="ECO:0000256" key="2">
    <source>
        <dbReference type="ARBA" id="ARBA00022553"/>
    </source>
</evidence>
<dbReference type="CDD" id="cd17910">
    <property type="entry name" value="CheC_ClassII"/>
    <property type="match status" value="1"/>
</dbReference>
<dbReference type="SUPFAM" id="SSF103039">
    <property type="entry name" value="CheC-like"/>
    <property type="match status" value="1"/>
</dbReference>
<evidence type="ECO:0000259" key="3">
    <source>
        <dbReference type="PROSITE" id="PS50110"/>
    </source>
</evidence>
<dbReference type="AlphaFoldDB" id="A0A3B1BAX8"/>
<dbReference type="PANTHER" id="PTHR44591:SF24">
    <property type="entry name" value="PROTEIN-GLUTAMATE METHYLESTERASE_PROTEIN-GLUTAMINE GLUTAMINASE 1"/>
    <property type="match status" value="1"/>
</dbReference>
<keyword evidence="1" id="KW-0145">Chemotaxis</keyword>
<dbReference type="PANTHER" id="PTHR44591">
    <property type="entry name" value="STRESS RESPONSE REGULATOR PROTEIN 1"/>
    <property type="match status" value="1"/>
</dbReference>
<name>A0A3B1BAX8_9ZZZZ</name>
<evidence type="ECO:0000313" key="4">
    <source>
        <dbReference type="EMBL" id="VAX02167.1"/>
    </source>
</evidence>
<dbReference type="GO" id="GO:0000160">
    <property type="term" value="P:phosphorelay signal transduction system"/>
    <property type="evidence" value="ECO:0007669"/>
    <property type="project" value="InterPro"/>
</dbReference>
<accession>A0A3B1BAX8</accession>
<proteinExistence type="predicted"/>
<dbReference type="Gene3D" id="3.40.1550.10">
    <property type="entry name" value="CheC-like"/>
    <property type="match status" value="1"/>
</dbReference>
<dbReference type="Gene3D" id="3.40.50.2300">
    <property type="match status" value="1"/>
</dbReference>
<dbReference type="InterPro" id="IPR028976">
    <property type="entry name" value="CheC-like_sf"/>
</dbReference>
<keyword evidence="2" id="KW-0597">Phosphoprotein</keyword>
<feature type="domain" description="Response regulatory" evidence="3">
    <location>
        <begin position="4"/>
        <end position="119"/>
    </location>
</feature>
<protein>
    <submittedName>
        <fullName evidence="4">Chemotaxis protein CheC -- inhibitor of MCP methylation</fullName>
    </submittedName>
</protein>
<dbReference type="InterPro" id="IPR050595">
    <property type="entry name" value="Bact_response_regulator"/>
</dbReference>
<organism evidence="4">
    <name type="scientific">hydrothermal vent metagenome</name>
    <dbReference type="NCBI Taxonomy" id="652676"/>
    <lineage>
        <taxon>unclassified sequences</taxon>
        <taxon>metagenomes</taxon>
        <taxon>ecological metagenomes</taxon>
    </lineage>
</organism>
<gene>
    <name evidence="4" type="ORF">MNBD_GAMMA22-430</name>
</gene>
<dbReference type="Pfam" id="PF00072">
    <property type="entry name" value="Response_reg"/>
    <property type="match status" value="1"/>
</dbReference>
<dbReference type="InterPro" id="IPR011006">
    <property type="entry name" value="CheY-like_superfamily"/>
</dbReference>
<reference evidence="4" key="1">
    <citation type="submission" date="2018-06" db="EMBL/GenBank/DDBJ databases">
        <authorList>
            <person name="Zhirakovskaya E."/>
        </authorList>
    </citation>
    <scope>NUCLEOTIDE SEQUENCE</scope>
</reference>
<sequence>MTTQVLICDDSSFARKQLARSLPEDWDINVNYAVDGADAIFHLHIGKGNVLFLDLNMPVMDGYEVLKSIKFNKFETVVIVVSGDIQPEAAQRVKDLGAIAFLKKPTNVDKISEVLKQFGLFSTTSNKTKHSDIEVNELDMIGEVANVAMGRAADLLAKLLGHFIKMPIPNVNMLEVSELRMALNQIDHDAELSAVCQGFIGSGIAGEALLIFNDSSYTDIAKLIKYDDQLDEAAKVEMLMDISNIMIGACLNGIADQLDLNFSQGYPVVLGRHVKIEALLNKNTLTWKKILTIEMGFTIEDCKVNADLLLVFTEDSLISLKQIAEYLEA</sequence>
<dbReference type="InterPro" id="IPR001789">
    <property type="entry name" value="Sig_transdc_resp-reg_receiver"/>
</dbReference>
<dbReference type="GO" id="GO:0006935">
    <property type="term" value="P:chemotaxis"/>
    <property type="evidence" value="ECO:0007669"/>
    <property type="project" value="UniProtKB-KW"/>
</dbReference>
<dbReference type="SUPFAM" id="SSF52172">
    <property type="entry name" value="CheY-like"/>
    <property type="match status" value="1"/>
</dbReference>
<dbReference type="PROSITE" id="PS50110">
    <property type="entry name" value="RESPONSE_REGULATORY"/>
    <property type="match status" value="1"/>
</dbReference>
<dbReference type="SMART" id="SM00448">
    <property type="entry name" value="REC"/>
    <property type="match status" value="1"/>
</dbReference>
<evidence type="ECO:0000256" key="1">
    <source>
        <dbReference type="ARBA" id="ARBA00022500"/>
    </source>
</evidence>